<name>A0AAU7FDX5_9NEIS</name>
<dbReference type="RefSeq" id="WP_348946095.1">
    <property type="nucleotide sequence ID" value="NZ_CP157355.1"/>
</dbReference>
<organism evidence="2">
    <name type="scientific">Chitinibacter mangrovi</name>
    <dbReference type="NCBI Taxonomy" id="3153927"/>
    <lineage>
        <taxon>Bacteria</taxon>
        <taxon>Pseudomonadati</taxon>
        <taxon>Pseudomonadota</taxon>
        <taxon>Betaproteobacteria</taxon>
        <taxon>Neisseriales</taxon>
        <taxon>Chitinibacteraceae</taxon>
        <taxon>Chitinibacter</taxon>
    </lineage>
</organism>
<reference evidence="2" key="1">
    <citation type="submission" date="2024-05" db="EMBL/GenBank/DDBJ databases">
        <authorList>
            <person name="Yang L."/>
            <person name="Pan L."/>
        </authorList>
    </citation>
    <scope>NUCLEOTIDE SEQUENCE</scope>
    <source>
        <strain evidence="2">FCG-7</strain>
    </source>
</reference>
<accession>A0AAU7FDX5</accession>
<dbReference type="EMBL" id="CP157355">
    <property type="protein sequence ID" value="XBM01856.1"/>
    <property type="molecule type" value="Genomic_DNA"/>
</dbReference>
<feature type="transmembrane region" description="Helical" evidence="1">
    <location>
        <begin position="22"/>
        <end position="43"/>
    </location>
</feature>
<gene>
    <name evidence="2" type="ORF">ABHF33_06195</name>
</gene>
<keyword evidence="1" id="KW-1133">Transmembrane helix</keyword>
<keyword evidence="1" id="KW-0812">Transmembrane</keyword>
<keyword evidence="1" id="KW-0472">Membrane</keyword>
<dbReference type="AlphaFoldDB" id="A0AAU7FDX5"/>
<evidence type="ECO:0000256" key="1">
    <source>
        <dbReference type="SAM" id="Phobius"/>
    </source>
</evidence>
<sequence>MRGDWRNWDLTWQDLRLIGPQLLWAAAAIVLALALLLSSWFVFARVHQSMAKQSAQINQQRQLFTQEQQQWQTVRQYQQPYLHLQQMRVLGSEHRLDWIEALEQLRQQQAHWQLDYAFAPQRQLGAPVADGQSAVLASKMTVSWRAGSEWDLSQFERWLTRLPGMAVARQCRFARAGASAANTASGVAVECHYDWLSIGLHKAS</sequence>
<proteinExistence type="predicted"/>
<evidence type="ECO:0008006" key="3">
    <source>
        <dbReference type="Google" id="ProtNLM"/>
    </source>
</evidence>
<dbReference type="KEGG" id="cmav:ABHF33_06195"/>
<protein>
    <recommendedName>
        <fullName evidence="3">PilN domain-containing protein</fullName>
    </recommendedName>
</protein>
<evidence type="ECO:0000313" key="2">
    <source>
        <dbReference type="EMBL" id="XBM01856.1"/>
    </source>
</evidence>